<evidence type="ECO:0000256" key="7">
    <source>
        <dbReference type="SAM" id="MobiDB-lite"/>
    </source>
</evidence>
<evidence type="ECO:0000256" key="1">
    <source>
        <dbReference type="ARBA" id="ARBA00004141"/>
    </source>
</evidence>
<dbReference type="VEuPathDB" id="CryptoDB:Cvel_6020"/>
<evidence type="ECO:0000313" key="8">
    <source>
        <dbReference type="EMBL" id="CEM40676.1"/>
    </source>
</evidence>
<evidence type="ECO:0000256" key="2">
    <source>
        <dbReference type="ARBA" id="ARBA00005467"/>
    </source>
</evidence>
<evidence type="ECO:0000256" key="6">
    <source>
        <dbReference type="RuleBase" id="RU361206"/>
    </source>
</evidence>
<sequence length="216" mass="24464">MGDDLKFIDTGKGYSNVPPSAPEMDVESQLPAGPETDGAARESALAPGFLKTAKHPGICIAHWGFKLLALFTFLFGDWFAGYITTFVFTTLFLSFDFWTVKNVTGRILVGMRWWNDIKEDGTSEWLFECANDERVINNTDKIVFWSGIYVWPIIWVVLFLAYIISFQFKWALLIAMGIALSTSNTIGYMRCSKDQKNRVQEWAKGQAMQAVLGRFI</sequence>
<dbReference type="GO" id="GO:0000139">
    <property type="term" value="C:Golgi membrane"/>
    <property type="evidence" value="ECO:0007669"/>
    <property type="project" value="TreeGrafter"/>
</dbReference>
<feature type="region of interest" description="Disordered" evidence="7">
    <location>
        <begin position="9"/>
        <end position="39"/>
    </location>
</feature>
<feature type="transmembrane region" description="Helical" evidence="6">
    <location>
        <begin position="142"/>
        <end position="164"/>
    </location>
</feature>
<feature type="transmembrane region" description="Helical" evidence="6">
    <location>
        <begin position="170"/>
        <end position="189"/>
    </location>
</feature>
<dbReference type="PANTHER" id="PTHR13019:SF7">
    <property type="entry name" value="GOLGI APPARATUS MEMBRANE PROTEIN TVP23"/>
    <property type="match status" value="1"/>
</dbReference>
<dbReference type="PhylomeDB" id="A0A0G4H9S9"/>
<dbReference type="PANTHER" id="PTHR13019">
    <property type="entry name" value="GOLGI APPARATUS MEMBRANE PROTEIN TVP23"/>
    <property type="match status" value="1"/>
</dbReference>
<organism evidence="8">
    <name type="scientific">Chromera velia CCMP2878</name>
    <dbReference type="NCBI Taxonomy" id="1169474"/>
    <lineage>
        <taxon>Eukaryota</taxon>
        <taxon>Sar</taxon>
        <taxon>Alveolata</taxon>
        <taxon>Colpodellida</taxon>
        <taxon>Chromeraceae</taxon>
        <taxon>Chromera</taxon>
    </lineage>
</organism>
<keyword evidence="5 6" id="KW-0472">Membrane</keyword>
<dbReference type="InterPro" id="IPR008564">
    <property type="entry name" value="TVP23-like"/>
</dbReference>
<dbReference type="Pfam" id="PF05832">
    <property type="entry name" value="DUF846"/>
    <property type="match status" value="1"/>
</dbReference>
<keyword evidence="3 6" id="KW-0812">Transmembrane</keyword>
<dbReference type="GO" id="GO:0009306">
    <property type="term" value="P:protein secretion"/>
    <property type="evidence" value="ECO:0007669"/>
    <property type="project" value="TreeGrafter"/>
</dbReference>
<evidence type="ECO:0000256" key="4">
    <source>
        <dbReference type="ARBA" id="ARBA00022989"/>
    </source>
</evidence>
<comment type="similarity">
    <text evidence="2 6">Belongs to the TVP23 family.</text>
</comment>
<dbReference type="AlphaFoldDB" id="A0A0G4H9S9"/>
<accession>A0A0G4H9S9</accession>
<keyword evidence="4 6" id="KW-1133">Transmembrane helix</keyword>
<feature type="transmembrane region" description="Helical" evidence="6">
    <location>
        <begin position="78"/>
        <end position="98"/>
    </location>
</feature>
<comment type="subcellular location">
    <subcellularLocation>
        <location evidence="1 6">Membrane</location>
        <topology evidence="1 6">Multi-pass membrane protein</topology>
    </subcellularLocation>
</comment>
<protein>
    <recommendedName>
        <fullName evidence="6">Golgi apparatus membrane protein TVP23 homolog</fullName>
    </recommendedName>
</protein>
<dbReference type="GO" id="GO:0016192">
    <property type="term" value="P:vesicle-mediated transport"/>
    <property type="evidence" value="ECO:0007669"/>
    <property type="project" value="TreeGrafter"/>
</dbReference>
<name>A0A0G4H9S9_9ALVE</name>
<dbReference type="EMBL" id="CDMZ01002083">
    <property type="protein sequence ID" value="CEM40676.1"/>
    <property type="molecule type" value="Genomic_DNA"/>
</dbReference>
<reference evidence="8" key="1">
    <citation type="submission" date="2014-11" db="EMBL/GenBank/DDBJ databases">
        <authorList>
            <person name="Otto D Thomas"/>
            <person name="Naeem Raeece"/>
        </authorList>
    </citation>
    <scope>NUCLEOTIDE SEQUENCE</scope>
</reference>
<evidence type="ECO:0000256" key="3">
    <source>
        <dbReference type="ARBA" id="ARBA00022692"/>
    </source>
</evidence>
<proteinExistence type="inferred from homology"/>
<gene>
    <name evidence="8" type="ORF">Cvel_6020</name>
</gene>
<evidence type="ECO:0000256" key="5">
    <source>
        <dbReference type="ARBA" id="ARBA00023136"/>
    </source>
</evidence>